<dbReference type="Proteomes" id="UP001597059">
    <property type="component" value="Unassembled WGS sequence"/>
</dbReference>
<dbReference type="InterPro" id="IPR050297">
    <property type="entry name" value="LipidA_mod_glycosyltrf_83"/>
</dbReference>
<feature type="transmembrane region" description="Helical" evidence="8">
    <location>
        <begin position="93"/>
        <end position="111"/>
    </location>
</feature>
<feature type="transmembrane region" description="Helical" evidence="8">
    <location>
        <begin position="142"/>
        <end position="161"/>
    </location>
</feature>
<feature type="transmembrane region" description="Helical" evidence="8">
    <location>
        <begin position="167"/>
        <end position="197"/>
    </location>
</feature>
<keyword evidence="11" id="KW-1185">Reference proteome</keyword>
<evidence type="ECO:0000256" key="2">
    <source>
        <dbReference type="ARBA" id="ARBA00022475"/>
    </source>
</evidence>
<evidence type="ECO:0000256" key="3">
    <source>
        <dbReference type="ARBA" id="ARBA00022676"/>
    </source>
</evidence>
<keyword evidence="2" id="KW-1003">Cell membrane</keyword>
<evidence type="ECO:0000313" key="11">
    <source>
        <dbReference type="Proteomes" id="UP001597059"/>
    </source>
</evidence>
<feature type="transmembrane region" description="Helical" evidence="8">
    <location>
        <begin position="306"/>
        <end position="325"/>
    </location>
</feature>
<dbReference type="GO" id="GO:0016757">
    <property type="term" value="F:glycosyltransferase activity"/>
    <property type="evidence" value="ECO:0007669"/>
    <property type="project" value="UniProtKB-KW"/>
</dbReference>
<protein>
    <submittedName>
        <fullName evidence="10">ArnT family glycosyltransferase</fullName>
        <ecNumber evidence="10">2.4.-.-</ecNumber>
    </submittedName>
</protein>
<dbReference type="InterPro" id="IPR003342">
    <property type="entry name" value="ArnT-like_N"/>
</dbReference>
<keyword evidence="3 10" id="KW-0328">Glycosyltransferase</keyword>
<feature type="transmembrane region" description="Helical" evidence="8">
    <location>
        <begin position="268"/>
        <end position="286"/>
    </location>
</feature>
<dbReference type="EC" id="2.4.-.-" evidence="10"/>
<sequence>MEKHFPANKSIIIAISGLLLLRFFSLALYPLMDTTEARYGEMARIMLETQNWVTPMFDYGVPFWGKPPMFTWLSALGYSVFGVNEFGARAPHLLVGAGILLLIYPFATFTFKSARSGLFACVILTSTAAFLIFSGSVMTDTALTFSITMAMVGFWMAWVTGEKKWGYLFFIGLAFGLLSKGPLAIVLVGISLFLWLSINRQWSLLWGRLPWITGTLLMLIIAIPWYVLAELRTPGFLDYFIVGEHIKRFLVSGWEGDLYGSAHTQPRGMIWLLGLIALMPWTPILMAQLGRIWRHSSIQNDEYSGVLSYLICWMLAPLLLFTMAGNILMSYVMPALPAAALLITYLQLKRPIRKVWYGIGAITPALLILVVIVLNTSTVDKLSDKQLAASWLNTPEHKQAQLYYVGEKSFSSQYYSRGIVESITGNVQAWAGKQLQPFFFIQPKTSQALSVISKTWQCVLKSENTKRQLFYCSK</sequence>
<evidence type="ECO:0000256" key="7">
    <source>
        <dbReference type="ARBA" id="ARBA00023136"/>
    </source>
</evidence>
<evidence type="ECO:0000256" key="6">
    <source>
        <dbReference type="ARBA" id="ARBA00022989"/>
    </source>
</evidence>
<evidence type="ECO:0000259" key="9">
    <source>
        <dbReference type="Pfam" id="PF02366"/>
    </source>
</evidence>
<proteinExistence type="predicted"/>
<evidence type="ECO:0000256" key="4">
    <source>
        <dbReference type="ARBA" id="ARBA00022679"/>
    </source>
</evidence>
<evidence type="ECO:0000313" key="10">
    <source>
        <dbReference type="EMBL" id="MFD1384891.1"/>
    </source>
</evidence>
<feature type="domain" description="ArnT-like N-terminal" evidence="9">
    <location>
        <begin position="33"/>
        <end position="240"/>
    </location>
</feature>
<evidence type="ECO:0000256" key="1">
    <source>
        <dbReference type="ARBA" id="ARBA00004651"/>
    </source>
</evidence>
<dbReference type="Pfam" id="PF02366">
    <property type="entry name" value="PMT"/>
    <property type="match status" value="1"/>
</dbReference>
<name>A0ABW4B4M9_9GAMM</name>
<feature type="transmembrane region" description="Helical" evidence="8">
    <location>
        <begin position="117"/>
        <end position="135"/>
    </location>
</feature>
<feature type="transmembrane region" description="Helical" evidence="8">
    <location>
        <begin position="355"/>
        <end position="374"/>
    </location>
</feature>
<keyword evidence="5 8" id="KW-0812">Transmembrane</keyword>
<dbReference type="PANTHER" id="PTHR33908:SF3">
    <property type="entry name" value="UNDECAPRENYL PHOSPHATE-ALPHA-4-AMINO-4-DEOXY-L-ARABINOSE ARABINOSYL TRANSFERASE"/>
    <property type="match status" value="1"/>
</dbReference>
<feature type="transmembrane region" description="Helical" evidence="8">
    <location>
        <begin position="209"/>
        <end position="228"/>
    </location>
</feature>
<comment type="caution">
    <text evidence="10">The sequence shown here is derived from an EMBL/GenBank/DDBJ whole genome shotgun (WGS) entry which is preliminary data.</text>
</comment>
<evidence type="ECO:0000256" key="5">
    <source>
        <dbReference type="ARBA" id="ARBA00022692"/>
    </source>
</evidence>
<feature type="transmembrane region" description="Helical" evidence="8">
    <location>
        <begin position="12"/>
        <end position="32"/>
    </location>
</feature>
<dbReference type="EMBL" id="JBHTMN010000018">
    <property type="protein sequence ID" value="MFD1384891.1"/>
    <property type="molecule type" value="Genomic_DNA"/>
</dbReference>
<comment type="subcellular location">
    <subcellularLocation>
        <location evidence="1">Cell membrane</location>
        <topology evidence="1">Multi-pass membrane protein</topology>
    </subcellularLocation>
</comment>
<keyword evidence="7 8" id="KW-0472">Membrane</keyword>
<organism evidence="10 11">
    <name type="scientific">Rhodanobacter aciditrophus</name>
    <dbReference type="NCBI Taxonomy" id="1623218"/>
    <lineage>
        <taxon>Bacteria</taxon>
        <taxon>Pseudomonadati</taxon>
        <taxon>Pseudomonadota</taxon>
        <taxon>Gammaproteobacteria</taxon>
        <taxon>Lysobacterales</taxon>
        <taxon>Rhodanobacteraceae</taxon>
        <taxon>Rhodanobacter</taxon>
    </lineage>
</organism>
<reference evidence="11" key="1">
    <citation type="journal article" date="2019" name="Int. J. Syst. Evol. Microbiol.">
        <title>The Global Catalogue of Microorganisms (GCM) 10K type strain sequencing project: providing services to taxonomists for standard genome sequencing and annotation.</title>
        <authorList>
            <consortium name="The Broad Institute Genomics Platform"/>
            <consortium name="The Broad Institute Genome Sequencing Center for Infectious Disease"/>
            <person name="Wu L."/>
            <person name="Ma J."/>
        </authorList>
    </citation>
    <scope>NUCLEOTIDE SEQUENCE [LARGE SCALE GENOMIC DNA]</scope>
    <source>
        <strain evidence="11">JCM 30774</strain>
    </source>
</reference>
<keyword evidence="6 8" id="KW-1133">Transmembrane helix</keyword>
<evidence type="ECO:0000256" key="8">
    <source>
        <dbReference type="SAM" id="Phobius"/>
    </source>
</evidence>
<keyword evidence="4 10" id="KW-0808">Transferase</keyword>
<gene>
    <name evidence="10" type="ORF">ACFQ45_16100</name>
</gene>
<dbReference type="PANTHER" id="PTHR33908">
    <property type="entry name" value="MANNOSYLTRANSFERASE YKCB-RELATED"/>
    <property type="match status" value="1"/>
</dbReference>
<accession>A0ABW4B4M9</accession>
<feature type="transmembrane region" description="Helical" evidence="8">
    <location>
        <begin position="331"/>
        <end position="348"/>
    </location>
</feature>
<dbReference type="RefSeq" id="WP_377369542.1">
    <property type="nucleotide sequence ID" value="NZ_JBHTMN010000018.1"/>
</dbReference>